<keyword evidence="3" id="KW-0238">DNA-binding</keyword>
<keyword evidence="5" id="KW-0539">Nucleus</keyword>
<keyword evidence="8" id="KW-1185">Reference proteome</keyword>
<dbReference type="GO" id="GO:0003677">
    <property type="term" value="F:DNA binding"/>
    <property type="evidence" value="ECO:0007669"/>
    <property type="project" value="UniProtKB-KW"/>
</dbReference>
<evidence type="ECO:0000256" key="3">
    <source>
        <dbReference type="ARBA" id="ARBA00023125"/>
    </source>
</evidence>
<dbReference type="GO" id="GO:0005634">
    <property type="term" value="C:nucleus"/>
    <property type="evidence" value="ECO:0007669"/>
    <property type="project" value="UniProtKB-SubCell"/>
</dbReference>
<dbReference type="AlphaFoldDB" id="A0A565CNQ2"/>
<evidence type="ECO:0000256" key="4">
    <source>
        <dbReference type="ARBA" id="ARBA00023163"/>
    </source>
</evidence>
<dbReference type="InterPro" id="IPR036879">
    <property type="entry name" value="TF_MADSbox_sf"/>
</dbReference>
<keyword evidence="2" id="KW-0805">Transcription regulation</keyword>
<sequence length="273" mass="31547">MFKKAYELSTLCDIKVWVLYYGRDGELIKTCPENKTKVRDMTERFSQLTDIEKRKKSSNLSEFLAKKMSKDKKDDFNKFTQKLLEMKYSLERCLPILQEQSTMNRTIVESSQCELPPILQDQLPPHEEVSSDYGIPQPLINSSTSPVVDPPHHQWTEPLVRLMSSMNHHHDHKKFSIFLYNHENGNFTQLASSFDQSFKNLSSTDLLGAHGFGGWNNNNNIIDLPPPPMHISFDQSTFPFSNLMSQGFDGCNNYFVDLPPPLMMMQTFPSSYY</sequence>
<evidence type="ECO:0000256" key="5">
    <source>
        <dbReference type="ARBA" id="ARBA00023242"/>
    </source>
</evidence>
<organism evidence="7 8">
    <name type="scientific">Arabis nemorensis</name>
    <dbReference type="NCBI Taxonomy" id="586526"/>
    <lineage>
        <taxon>Eukaryota</taxon>
        <taxon>Viridiplantae</taxon>
        <taxon>Streptophyta</taxon>
        <taxon>Embryophyta</taxon>
        <taxon>Tracheophyta</taxon>
        <taxon>Spermatophyta</taxon>
        <taxon>Magnoliopsida</taxon>
        <taxon>eudicotyledons</taxon>
        <taxon>Gunneridae</taxon>
        <taxon>Pentapetalae</taxon>
        <taxon>rosids</taxon>
        <taxon>malvids</taxon>
        <taxon>Brassicales</taxon>
        <taxon>Brassicaceae</taxon>
        <taxon>Arabideae</taxon>
        <taxon>Arabis</taxon>
    </lineage>
</organism>
<evidence type="ECO:0000259" key="6">
    <source>
        <dbReference type="PROSITE" id="PS50066"/>
    </source>
</evidence>
<feature type="domain" description="MADS-box" evidence="6">
    <location>
        <begin position="1"/>
        <end position="34"/>
    </location>
</feature>
<dbReference type="Gene3D" id="3.40.1810.10">
    <property type="entry name" value="Transcription factor, MADS-box"/>
    <property type="match status" value="1"/>
</dbReference>
<dbReference type="PROSITE" id="PS50066">
    <property type="entry name" value="MADS_BOX_2"/>
    <property type="match status" value="1"/>
</dbReference>
<accession>A0A565CNQ2</accession>
<evidence type="ECO:0000256" key="1">
    <source>
        <dbReference type="ARBA" id="ARBA00004123"/>
    </source>
</evidence>
<name>A0A565CNQ2_9BRAS</name>
<gene>
    <name evidence="7" type="ORF">ANE_LOCUS25671</name>
</gene>
<dbReference type="InterPro" id="IPR002100">
    <property type="entry name" value="TF_MADSbox"/>
</dbReference>
<evidence type="ECO:0000256" key="2">
    <source>
        <dbReference type="ARBA" id="ARBA00023015"/>
    </source>
</evidence>
<comment type="subcellular location">
    <subcellularLocation>
        <location evidence="1">Nucleus</location>
    </subcellularLocation>
</comment>
<dbReference type="Proteomes" id="UP000489600">
    <property type="component" value="Unassembled WGS sequence"/>
</dbReference>
<evidence type="ECO:0000313" key="8">
    <source>
        <dbReference type="Proteomes" id="UP000489600"/>
    </source>
</evidence>
<evidence type="ECO:0000313" key="7">
    <source>
        <dbReference type="EMBL" id="VVB15227.1"/>
    </source>
</evidence>
<dbReference type="SUPFAM" id="SSF55455">
    <property type="entry name" value="SRF-like"/>
    <property type="match status" value="1"/>
</dbReference>
<protein>
    <recommendedName>
        <fullName evidence="6">MADS-box domain-containing protein</fullName>
    </recommendedName>
</protein>
<dbReference type="Pfam" id="PF00319">
    <property type="entry name" value="SRF-TF"/>
    <property type="match status" value="1"/>
</dbReference>
<comment type="caution">
    <text evidence="7">The sequence shown here is derived from an EMBL/GenBank/DDBJ whole genome shotgun (WGS) entry which is preliminary data.</text>
</comment>
<dbReference type="GO" id="GO:0046983">
    <property type="term" value="F:protein dimerization activity"/>
    <property type="evidence" value="ECO:0007669"/>
    <property type="project" value="InterPro"/>
</dbReference>
<keyword evidence="4" id="KW-0804">Transcription</keyword>
<proteinExistence type="predicted"/>
<dbReference type="OrthoDB" id="601557at2759"/>
<dbReference type="EMBL" id="CABITT030000008">
    <property type="protein sequence ID" value="VVB15227.1"/>
    <property type="molecule type" value="Genomic_DNA"/>
</dbReference>
<reference evidence="7" key="1">
    <citation type="submission" date="2019-07" db="EMBL/GenBank/DDBJ databases">
        <authorList>
            <person name="Dittberner H."/>
        </authorList>
    </citation>
    <scope>NUCLEOTIDE SEQUENCE [LARGE SCALE GENOMIC DNA]</scope>
</reference>